<reference evidence="1" key="2">
    <citation type="submission" date="2021-04" db="EMBL/GenBank/DDBJ databases">
        <authorList>
            <person name="Gilroy R."/>
        </authorList>
    </citation>
    <scope>NUCLEOTIDE SEQUENCE</scope>
    <source>
        <strain evidence="1">ChiSjej1B19-5720</strain>
    </source>
</reference>
<dbReference type="AlphaFoldDB" id="A0A9D2LV23"/>
<name>A0A9D2LV23_9FIRM</name>
<protein>
    <submittedName>
        <fullName evidence="1">C39 family peptidase</fullName>
    </submittedName>
</protein>
<dbReference type="Proteomes" id="UP000823842">
    <property type="component" value="Unassembled WGS sequence"/>
</dbReference>
<gene>
    <name evidence="1" type="ORF">IAA06_10665</name>
</gene>
<dbReference type="EMBL" id="DWYZ01000201">
    <property type="protein sequence ID" value="HJB29238.1"/>
    <property type="molecule type" value="Genomic_DNA"/>
</dbReference>
<dbReference type="Gene3D" id="3.90.70.10">
    <property type="entry name" value="Cysteine proteinases"/>
    <property type="match status" value="1"/>
</dbReference>
<comment type="caution">
    <text evidence="1">The sequence shown here is derived from an EMBL/GenBank/DDBJ whole genome shotgun (WGS) entry which is preliminary data.</text>
</comment>
<reference evidence="1" key="1">
    <citation type="journal article" date="2021" name="PeerJ">
        <title>Extensive microbial diversity within the chicken gut microbiome revealed by metagenomics and culture.</title>
        <authorList>
            <person name="Gilroy R."/>
            <person name="Ravi A."/>
            <person name="Getino M."/>
            <person name="Pursley I."/>
            <person name="Horton D.L."/>
            <person name="Alikhan N.F."/>
            <person name="Baker D."/>
            <person name="Gharbi K."/>
            <person name="Hall N."/>
            <person name="Watson M."/>
            <person name="Adriaenssens E.M."/>
            <person name="Foster-Nyarko E."/>
            <person name="Jarju S."/>
            <person name="Secka A."/>
            <person name="Antonio M."/>
            <person name="Oren A."/>
            <person name="Chaudhuri R.R."/>
            <person name="La Ragione R."/>
            <person name="Hildebrand F."/>
            <person name="Pallen M.J."/>
        </authorList>
    </citation>
    <scope>NUCLEOTIDE SEQUENCE</scope>
    <source>
        <strain evidence="1">ChiSjej1B19-5720</strain>
    </source>
</reference>
<sequence length="816" mass="91727">MKYILRRILILAVIFVLGVAGTAFLLNSETTDDRSDMNDPVLPELMVNIGGNYANRMYGYMQEMQADYIRDCITPLDTTKQITFVVYPYDGEVNSLSYEIRTSDGSKVLENRRINNLEASNSYLQTTVQVESDLRMNQEYPMQITLNTDNGDVFYYTRVVSRSQTNTEHYVSFVQNFSETCLNKSAAENLASYLEPEENQGATNYADISIHSSLSEVSWGSLAPTIAKRGVPVIKEINETTASISLDYQITAKDAEGNTELYDVSEFYRMRYTESRIRLLDFERSVNQIFDPQLSVVTDDGLILGIRERDVSYMTNEETSVIAFVQQGDLWSYSPENGKIVKIFSFRKDENGDFRDSRNEHDIQIIRVEENGDVDFVLYGYMNRGNHEGYSGISVYHYSNDQNAVEERVFIPSTESYDFLKKELGTLSYVSQDNQLFLLFAEKLYQVDIEGGTYEVLEEGIDSGSFAVSQTNAHAAWLVTEGEDAGKIKMIDFDTLSTRFIEPEGGQQLRALGFMNEDLVYGLIMDGDITVDENAHVTEGIHTLRIESFDGELKKEYHEDGLYITDITVGETMAEFELSSKSGNGYTFRKKDNIMNNQNTSAAQVSVELVSAERTGVQVRLGFGEAPITDNPLVLSAKIRSVDEHIIAFDTQVPDEELYYVYAGGGLDSTFTDPAQAILRADEMLGVVLNKDQQYVWERGNKRTRLQLNIEDVPEVMRTGVWDVQQLQEGLGEGGTVLDLSGCTLDSVLYEVSAQRAVIAKTGSNTSVVIIGYDEYNTYLYDPATGEVSPYGMNDSTALFENAGNVFISYIEALDH</sequence>
<evidence type="ECO:0000313" key="1">
    <source>
        <dbReference type="EMBL" id="HJB29238.1"/>
    </source>
</evidence>
<organism evidence="1 2">
    <name type="scientific">Candidatus Blautia faecavium</name>
    <dbReference type="NCBI Taxonomy" id="2838487"/>
    <lineage>
        <taxon>Bacteria</taxon>
        <taxon>Bacillati</taxon>
        <taxon>Bacillota</taxon>
        <taxon>Clostridia</taxon>
        <taxon>Lachnospirales</taxon>
        <taxon>Lachnospiraceae</taxon>
        <taxon>Blautia</taxon>
    </lineage>
</organism>
<evidence type="ECO:0000313" key="2">
    <source>
        <dbReference type="Proteomes" id="UP000823842"/>
    </source>
</evidence>
<accession>A0A9D2LV23</accession>
<proteinExistence type="predicted"/>
<dbReference type="SUPFAM" id="SSF82171">
    <property type="entry name" value="DPP6 N-terminal domain-like"/>
    <property type="match status" value="1"/>
</dbReference>